<dbReference type="InterPro" id="IPR039418">
    <property type="entry name" value="LexA-like"/>
</dbReference>
<keyword evidence="1" id="KW-0805">Transcription regulation</keyword>
<keyword evidence="2" id="KW-0238">DNA-binding</keyword>
<keyword evidence="6" id="KW-1185">Reference proteome</keyword>
<dbReference type="SUPFAM" id="SSF51306">
    <property type="entry name" value="LexA/Signal peptidase"/>
    <property type="match status" value="1"/>
</dbReference>
<dbReference type="CDD" id="cd06529">
    <property type="entry name" value="S24_LexA-like"/>
    <property type="match status" value="1"/>
</dbReference>
<dbReference type="InterPro" id="IPR001387">
    <property type="entry name" value="Cro/C1-type_HTH"/>
</dbReference>
<dbReference type="InterPro" id="IPR015927">
    <property type="entry name" value="Peptidase_S24_S26A/B/C"/>
</dbReference>
<dbReference type="AlphaFoldDB" id="A0A0V8QI71"/>
<dbReference type="InterPro" id="IPR036286">
    <property type="entry name" value="LexA/Signal_pep-like_sf"/>
</dbReference>
<evidence type="ECO:0000256" key="3">
    <source>
        <dbReference type="ARBA" id="ARBA00023163"/>
    </source>
</evidence>
<dbReference type="Pfam" id="PF00717">
    <property type="entry name" value="Peptidase_S24"/>
    <property type="match status" value="1"/>
</dbReference>
<reference evidence="5 6" key="1">
    <citation type="submission" date="2015-11" db="EMBL/GenBank/DDBJ databases">
        <title>Butyribacter intestini gen. nov., sp. nov., a butyric acid-producing bacterium of the family Lachnospiraceae isolated from the human faeces.</title>
        <authorList>
            <person name="Zou Y."/>
            <person name="Xue W."/>
            <person name="Luo G."/>
            <person name="Lv M."/>
        </authorList>
    </citation>
    <scope>NUCLEOTIDE SEQUENCE [LARGE SCALE GENOMIC DNA]</scope>
    <source>
        <strain evidence="5 6">ACET-33324</strain>
    </source>
</reference>
<dbReference type="InterPro" id="IPR010982">
    <property type="entry name" value="Lambda_DNA-bd_dom_sf"/>
</dbReference>
<dbReference type="SUPFAM" id="SSF47413">
    <property type="entry name" value="lambda repressor-like DNA-binding domains"/>
    <property type="match status" value="1"/>
</dbReference>
<gene>
    <name evidence="5" type="ORF">ASU35_06510</name>
</gene>
<dbReference type="CDD" id="cd00093">
    <property type="entry name" value="HTH_XRE"/>
    <property type="match status" value="1"/>
</dbReference>
<dbReference type="Proteomes" id="UP000054874">
    <property type="component" value="Unassembled WGS sequence"/>
</dbReference>
<evidence type="ECO:0000313" key="6">
    <source>
        <dbReference type="Proteomes" id="UP000054874"/>
    </source>
</evidence>
<dbReference type="EMBL" id="LNAM01000035">
    <property type="protein sequence ID" value="KSV60204.1"/>
    <property type="molecule type" value="Genomic_DNA"/>
</dbReference>
<name>A0A0V8QI71_9FIRM</name>
<dbReference type="RefSeq" id="WP_058351608.1">
    <property type="nucleotide sequence ID" value="NZ_CABMMD010000035.1"/>
</dbReference>
<comment type="caution">
    <text evidence="5">The sequence shown here is derived from an EMBL/GenBank/DDBJ whole genome shotgun (WGS) entry which is preliminary data.</text>
</comment>
<evidence type="ECO:0000256" key="1">
    <source>
        <dbReference type="ARBA" id="ARBA00023015"/>
    </source>
</evidence>
<organism evidence="5 6">
    <name type="scientific">Acetivibrio ethanolgignens</name>
    <dbReference type="NCBI Taxonomy" id="290052"/>
    <lineage>
        <taxon>Bacteria</taxon>
        <taxon>Bacillati</taxon>
        <taxon>Bacillota</taxon>
        <taxon>Clostridia</taxon>
        <taxon>Eubacteriales</taxon>
        <taxon>Oscillospiraceae</taxon>
        <taxon>Acetivibrio</taxon>
    </lineage>
</organism>
<dbReference type="Gene3D" id="1.10.260.40">
    <property type="entry name" value="lambda repressor-like DNA-binding domains"/>
    <property type="match status" value="1"/>
</dbReference>
<dbReference type="PROSITE" id="PS50943">
    <property type="entry name" value="HTH_CROC1"/>
    <property type="match status" value="1"/>
</dbReference>
<dbReference type="PANTHER" id="PTHR40661">
    <property type="match status" value="1"/>
</dbReference>
<sequence>MRNIGDIISSNRKKLKLSQPKLAELLQQEGINLTVKAISKWETNATEPSVATFLAVCKILNITNIYEEYFGENPADPLSSLNDEGKEKALDYIGLLHDSGKYEKQTAKVIPFCRYIDVYDNAVSAGTGNFLVDGPKETLQLTKDIIPDTASYGVKISGDSMEPEFEDGQIAWVLKQDILENGEIGIFYLNGDAYIKKLQDDKNGVFLISLNKKYPPIPVNENDRFDILGKVVGKNHPNEIRDFLQ</sequence>
<evidence type="ECO:0000259" key="4">
    <source>
        <dbReference type="PROSITE" id="PS50943"/>
    </source>
</evidence>
<dbReference type="STRING" id="290052.ASU35_06510"/>
<dbReference type="GO" id="GO:0003677">
    <property type="term" value="F:DNA binding"/>
    <property type="evidence" value="ECO:0007669"/>
    <property type="project" value="UniProtKB-KW"/>
</dbReference>
<dbReference type="Pfam" id="PF01381">
    <property type="entry name" value="HTH_3"/>
    <property type="match status" value="1"/>
</dbReference>
<proteinExistence type="predicted"/>
<dbReference type="PANTHER" id="PTHR40661:SF1">
    <property type="entry name" value="HTH CRO_C1-TYPE DOMAIN-CONTAINING PROTEIN"/>
    <property type="match status" value="1"/>
</dbReference>
<protein>
    <submittedName>
        <fullName evidence="5">LexA family transcriptional regulator</fullName>
    </submittedName>
</protein>
<evidence type="ECO:0000256" key="2">
    <source>
        <dbReference type="ARBA" id="ARBA00023125"/>
    </source>
</evidence>
<feature type="domain" description="HTH cro/C1-type" evidence="4">
    <location>
        <begin position="12"/>
        <end position="66"/>
    </location>
</feature>
<dbReference type="OrthoDB" id="2475196at2"/>
<keyword evidence="3" id="KW-0804">Transcription</keyword>
<accession>A0A0V8QI71</accession>
<evidence type="ECO:0000313" key="5">
    <source>
        <dbReference type="EMBL" id="KSV60204.1"/>
    </source>
</evidence>
<dbReference type="Gene3D" id="2.10.109.10">
    <property type="entry name" value="Umud Fragment, subunit A"/>
    <property type="match status" value="1"/>
</dbReference>